<feature type="non-terminal residue" evidence="1">
    <location>
        <position position="52"/>
    </location>
</feature>
<proteinExistence type="predicted"/>
<name>A0ABD0R2G4_CIRMR</name>
<comment type="caution">
    <text evidence="1">The sequence shown here is derived from an EMBL/GenBank/DDBJ whole genome shotgun (WGS) entry which is preliminary data.</text>
</comment>
<evidence type="ECO:0000313" key="1">
    <source>
        <dbReference type="EMBL" id="KAL0192647.1"/>
    </source>
</evidence>
<protein>
    <submittedName>
        <fullName evidence="1">Uncharacterized protein</fullName>
    </submittedName>
</protein>
<organism evidence="1 2">
    <name type="scientific">Cirrhinus mrigala</name>
    <name type="common">Mrigala</name>
    <dbReference type="NCBI Taxonomy" id="683832"/>
    <lineage>
        <taxon>Eukaryota</taxon>
        <taxon>Metazoa</taxon>
        <taxon>Chordata</taxon>
        <taxon>Craniata</taxon>
        <taxon>Vertebrata</taxon>
        <taxon>Euteleostomi</taxon>
        <taxon>Actinopterygii</taxon>
        <taxon>Neopterygii</taxon>
        <taxon>Teleostei</taxon>
        <taxon>Ostariophysi</taxon>
        <taxon>Cypriniformes</taxon>
        <taxon>Cyprinidae</taxon>
        <taxon>Labeoninae</taxon>
        <taxon>Labeonini</taxon>
        <taxon>Cirrhinus</taxon>
    </lineage>
</organism>
<dbReference type="Proteomes" id="UP001529510">
    <property type="component" value="Unassembled WGS sequence"/>
</dbReference>
<reference evidence="1 2" key="1">
    <citation type="submission" date="2024-05" db="EMBL/GenBank/DDBJ databases">
        <title>Genome sequencing and assembly of Indian major carp, Cirrhinus mrigala (Hamilton, 1822).</title>
        <authorList>
            <person name="Mohindra V."/>
            <person name="Chowdhury L.M."/>
            <person name="Lal K."/>
            <person name="Jena J.K."/>
        </authorList>
    </citation>
    <scope>NUCLEOTIDE SEQUENCE [LARGE SCALE GENOMIC DNA]</scope>
    <source>
        <strain evidence="1">CM1030</strain>
        <tissue evidence="1">Blood</tissue>
    </source>
</reference>
<gene>
    <name evidence="1" type="ORF">M9458_010943</name>
</gene>
<dbReference type="AlphaFoldDB" id="A0ABD0R2G4"/>
<keyword evidence="2" id="KW-1185">Reference proteome</keyword>
<dbReference type="EMBL" id="JAMKFB020000005">
    <property type="protein sequence ID" value="KAL0192647.1"/>
    <property type="molecule type" value="Genomic_DNA"/>
</dbReference>
<sequence>MTEIVVTDCNLNSVCERVEQHCCVDDPSAIKRHTNTGAKLWGRVRSKLLRQK</sequence>
<evidence type="ECO:0000313" key="2">
    <source>
        <dbReference type="Proteomes" id="UP001529510"/>
    </source>
</evidence>
<accession>A0ABD0R2G4</accession>